<reference evidence="2" key="3">
    <citation type="submission" date="2023-06" db="EMBL/GenBank/DDBJ databases">
        <authorList>
            <person name="Lucena T."/>
            <person name="Sun Q."/>
        </authorList>
    </citation>
    <scope>NUCLEOTIDE SEQUENCE</scope>
    <source>
        <strain evidence="2">CECT 7184</strain>
    </source>
</reference>
<dbReference type="EMBL" id="JAUFQU010000016">
    <property type="protein sequence ID" value="MDN3709093.1"/>
    <property type="molecule type" value="Genomic_DNA"/>
</dbReference>
<proteinExistence type="predicted"/>
<evidence type="ECO:0000313" key="2">
    <source>
        <dbReference type="EMBL" id="MDN3709093.1"/>
    </source>
</evidence>
<protein>
    <submittedName>
        <fullName evidence="2">DUF4256 domain-containing protein</fullName>
    </submittedName>
</protein>
<evidence type="ECO:0000313" key="1">
    <source>
        <dbReference type="EMBL" id="MDN3705841.1"/>
    </source>
</evidence>
<sequence length="189" mass="21544">MANNHHKQLSAEETTQILKILKARFNQNMNRHEEIKWAAIQSKLETNTEKLWSLNEMEKTGGEPDVVQYDKKSDTYTFMDCAAESPKGRRSVCFDREALDSRKEHKPHDDAMSMAAAMGVRMLTEQEYRLLQSTGEVDLKTSSWIATPAAIRELGGALFADRRYNTVFVYHNGASSYYAARGFRSALEI</sequence>
<name>A0ABT8CX10_9FLAO</name>
<reference evidence="3" key="2">
    <citation type="journal article" date="2019" name="Int. J. Syst. Evol. Microbiol.">
        <title>The Global Catalogue of Microorganisms (GCM) 10K type strain sequencing project: providing services to taxonomists for standard genome sequencing and annotation.</title>
        <authorList>
            <consortium name="The Broad Institute Genomics Platform"/>
            <consortium name="The Broad Institute Genome Sequencing Center for Infectious Disease"/>
            <person name="Wu L."/>
            <person name="Ma J."/>
        </authorList>
    </citation>
    <scope>NUCLEOTIDE SEQUENCE [LARGE SCALE GENOMIC DNA]</scope>
    <source>
        <strain evidence="3">CECT 7184</strain>
    </source>
</reference>
<accession>A0ABT8CX10</accession>
<dbReference type="Pfam" id="PF14066">
    <property type="entry name" value="DUF4256"/>
    <property type="match status" value="1"/>
</dbReference>
<comment type="caution">
    <text evidence="2">The sequence shown here is derived from an EMBL/GenBank/DDBJ whole genome shotgun (WGS) entry which is preliminary data.</text>
</comment>
<evidence type="ECO:0000313" key="3">
    <source>
        <dbReference type="Proteomes" id="UP001242368"/>
    </source>
</evidence>
<reference evidence="2" key="1">
    <citation type="journal article" date="2014" name="Int. J. Syst. Evol. Microbiol.">
        <title>Complete genome of a new Firmicutes species belonging to the dominant human colonic microbiota ('Ruminococcus bicirculans') reveals two chromosomes and a selective capacity to utilize plant glucans.</title>
        <authorList>
            <consortium name="NISC Comparative Sequencing Program"/>
            <person name="Wegmann U."/>
            <person name="Louis P."/>
            <person name="Goesmann A."/>
            <person name="Henrissat B."/>
            <person name="Duncan S.H."/>
            <person name="Flint H.J."/>
        </authorList>
    </citation>
    <scope>NUCLEOTIDE SEQUENCE</scope>
    <source>
        <strain evidence="2">CECT 7184</strain>
    </source>
</reference>
<dbReference type="RefSeq" id="WP_290361990.1">
    <property type="nucleotide sequence ID" value="NZ_JAUFQU010000001.1"/>
</dbReference>
<gene>
    <name evidence="1" type="ORF">QW060_01720</name>
    <name evidence="2" type="ORF">QW060_18725</name>
</gene>
<dbReference type="InterPro" id="IPR025352">
    <property type="entry name" value="DUF4256"/>
</dbReference>
<organism evidence="2 3">
    <name type="scientific">Paenimyroides ceti</name>
    <dbReference type="NCBI Taxonomy" id="395087"/>
    <lineage>
        <taxon>Bacteria</taxon>
        <taxon>Pseudomonadati</taxon>
        <taxon>Bacteroidota</taxon>
        <taxon>Flavobacteriia</taxon>
        <taxon>Flavobacteriales</taxon>
        <taxon>Flavobacteriaceae</taxon>
        <taxon>Paenimyroides</taxon>
    </lineage>
</organism>
<dbReference type="Proteomes" id="UP001242368">
    <property type="component" value="Unassembled WGS sequence"/>
</dbReference>
<dbReference type="EMBL" id="JAUFQU010000001">
    <property type="protein sequence ID" value="MDN3705841.1"/>
    <property type="molecule type" value="Genomic_DNA"/>
</dbReference>
<keyword evidence="3" id="KW-1185">Reference proteome</keyword>